<protein>
    <submittedName>
        <fullName evidence="1">Uncharacterized protein</fullName>
    </submittedName>
</protein>
<organism evidence="1 2">
    <name type="scientific">Clytia hemisphaerica</name>
    <dbReference type="NCBI Taxonomy" id="252671"/>
    <lineage>
        <taxon>Eukaryota</taxon>
        <taxon>Metazoa</taxon>
        <taxon>Cnidaria</taxon>
        <taxon>Hydrozoa</taxon>
        <taxon>Hydroidolina</taxon>
        <taxon>Leptothecata</taxon>
        <taxon>Obeliida</taxon>
        <taxon>Clytiidae</taxon>
        <taxon>Clytia</taxon>
    </lineage>
</organism>
<dbReference type="Proteomes" id="UP000594262">
    <property type="component" value="Unplaced"/>
</dbReference>
<name>A0A7M5URM1_9CNID</name>
<dbReference type="EnsemblMetazoa" id="CLYHEMT003041.1">
    <property type="protein sequence ID" value="CLYHEMP003041.1"/>
    <property type="gene ID" value="CLYHEMG003041"/>
</dbReference>
<proteinExistence type="predicted"/>
<reference evidence="1" key="1">
    <citation type="submission" date="2021-01" db="UniProtKB">
        <authorList>
            <consortium name="EnsemblMetazoa"/>
        </authorList>
    </citation>
    <scope>IDENTIFICATION</scope>
</reference>
<accession>A0A7M5URM1</accession>
<evidence type="ECO:0000313" key="2">
    <source>
        <dbReference type="Proteomes" id="UP000594262"/>
    </source>
</evidence>
<dbReference type="AlphaFoldDB" id="A0A7M5URM1"/>
<evidence type="ECO:0000313" key="1">
    <source>
        <dbReference type="EnsemblMetazoa" id="CLYHEMP003041.1"/>
    </source>
</evidence>
<keyword evidence="2" id="KW-1185">Reference proteome</keyword>
<sequence>MAMPEPPPYSATQGYPGMERPNFCSKCGTNVDMNPAVYHCTSCGNNVIPAPQSYYVTPQPGNAPPLPHHVVVQPGNHTPPMLVNTKQPEPVTKQPTGDGVNPAFIATGEGSSSSVVTQAGSGLIYYVVKDNRLIIDFEKVSCCPWQTVGIRPENINQVPQQLATKGINGDQWKKWMIDLMKVQKKAPSVVGCLTIFCCPGFLAQTVLCAMLCPTSMSHPLDCLPCCYGDWYTGLKAWLNDVNAVLNPKDMHAKFMTYKQHSNAPRSRFYADRTAGKKNGEYEMSFLAISLTKSASEKLISESWDHGVNDGCTSGIGRIA</sequence>